<reference evidence="12" key="1">
    <citation type="submission" date="2023-06" db="EMBL/GenBank/DDBJ databases">
        <title>Genomic analysis of the entomopathogenic nematode Steinernema hermaphroditum.</title>
        <authorList>
            <person name="Schwarz E.M."/>
            <person name="Heppert J.K."/>
            <person name="Baniya A."/>
            <person name="Schwartz H.T."/>
            <person name="Tan C.-H."/>
            <person name="Antoshechkin I."/>
            <person name="Sternberg P.W."/>
            <person name="Goodrich-Blair H."/>
            <person name="Dillman A.R."/>
        </authorList>
    </citation>
    <scope>NUCLEOTIDE SEQUENCE</scope>
    <source>
        <strain evidence="12">PS9179</strain>
        <tissue evidence="12">Whole animal</tissue>
    </source>
</reference>
<comment type="similarity">
    <text evidence="2">Belongs to the VPS37 family.</text>
</comment>
<evidence type="ECO:0000313" key="13">
    <source>
        <dbReference type="Proteomes" id="UP001175271"/>
    </source>
</evidence>
<comment type="subcellular location">
    <subcellularLocation>
        <location evidence="1">Late endosome membrane</location>
        <topology evidence="1">Peripheral membrane protein</topology>
    </subcellularLocation>
</comment>
<keyword evidence="5 9" id="KW-0653">Protein transport</keyword>
<accession>A0AA39I4L9</accession>
<dbReference type="GO" id="GO:0005840">
    <property type="term" value="C:ribosome"/>
    <property type="evidence" value="ECO:0007669"/>
    <property type="project" value="UniProtKB-KW"/>
</dbReference>
<dbReference type="SMART" id="SM01403">
    <property type="entry name" value="Ribosomal_S10"/>
    <property type="match status" value="1"/>
</dbReference>
<evidence type="ECO:0000256" key="8">
    <source>
        <dbReference type="ARBA" id="ARBA00025010"/>
    </source>
</evidence>
<evidence type="ECO:0000256" key="7">
    <source>
        <dbReference type="ARBA" id="ARBA00023274"/>
    </source>
</evidence>
<evidence type="ECO:0000313" key="12">
    <source>
        <dbReference type="EMBL" id="KAK0417015.1"/>
    </source>
</evidence>
<dbReference type="Pfam" id="PF00338">
    <property type="entry name" value="Ribosomal_S10"/>
    <property type="match status" value="1"/>
</dbReference>
<dbReference type="PANTHER" id="PTHR13678:SF27">
    <property type="entry name" value="LD45836P"/>
    <property type="match status" value="1"/>
</dbReference>
<name>A0AA39I4L9_9BILA</name>
<dbReference type="InterPro" id="IPR036838">
    <property type="entry name" value="Ribosomal_uS10_dom_sf"/>
</dbReference>
<gene>
    <name evidence="12" type="ORF">QR680_012789</name>
</gene>
<comment type="function">
    <text evidence="8">Component of the ESCRT-I complex, a regulator of vesicular trafficking process. Required for the sorting of endocytic ubiquitinated cargos into multivesicular bodies. May be involved in cell growth and differentiation.</text>
</comment>
<keyword evidence="13" id="KW-1185">Reference proteome</keyword>
<protein>
    <recommendedName>
        <fullName evidence="11">VPS37 C-terminal domain-containing protein</fullName>
    </recommendedName>
</protein>
<evidence type="ECO:0000256" key="10">
    <source>
        <dbReference type="SAM" id="Coils"/>
    </source>
</evidence>
<dbReference type="GO" id="GO:0006612">
    <property type="term" value="P:protein targeting to membrane"/>
    <property type="evidence" value="ECO:0007669"/>
    <property type="project" value="TreeGrafter"/>
</dbReference>
<evidence type="ECO:0000256" key="9">
    <source>
        <dbReference type="PROSITE-ProRule" id="PRU00646"/>
    </source>
</evidence>
<evidence type="ECO:0000256" key="5">
    <source>
        <dbReference type="ARBA" id="ARBA00022927"/>
    </source>
</evidence>
<dbReference type="Proteomes" id="UP001175271">
    <property type="component" value="Unassembled WGS sequence"/>
</dbReference>
<sequence length="895" mass="101629">MATASPSCKAMLTAWLEFVGCHIVQEGDTYYETKQFPASASSPSFASWLLRSVWCQPSTSADIFWGAPSAHRELGPLFAKLRGDVRAVYAPGEADSPMSKFVASPEHLATFLEEIWRRQKVPDEWTDSKHCILMHNFGFNLLERVLIRRLALYGLYLGINANDNIKRRTPINAVCAIRLKMTTNPGGHHMAMIARLSDLGVPVGFVTIVRSFFKTIAPEKDPPQLSAFLFDWAVELLMAKSGVTASARWQIGFRDYVLVHDSIDELHFAVEELRRNSAEYGVRIGTAQSLVVRKRGLPKLDVDGLREVEGFGGLSDFVGIKRDVAEMPPLLGCHDFWGCGENSTLERCGAIPFNSDVFLAVEWFDVLVGRLRPFGYEDCKTELRILIASVRFSEEESDQENMKNDDVGSVSLSQLGECISGVESEEDEEEATQPLNDLEITDQQLHEEGQEFGFRYCPGLKTTTWEGLPGVAAADQPSSPLRCDVGDFSTFPSRFAFVFPCCKRSHDTHVVSHEKKEAMEYETQLEICVSAAMNQIKNLSYGELKDLHENDAKIDAIIESLPQIRSLPNEKDMVLAQNKSFAECNLTLEPKLNEAKVELMANYEEAMKYKAEVETLKARLDAVSSKRSIDATCACLQAAVREAEDESEKLMEDLQMGKIEPDRFVDEFVRKKTLAHKRKIKSEKLMAIVNEQQMVMERRSSTRSVPYPDVMMNRNLIQPLNRISSRQFATLREQARKVDPRYIYEPEFKDPRIYPTLPTLNVRLQSYDYVQLELYQSYVDKVATRFNFDVVESYAVAAKTERCVSYKPNSTVVDSEVDLSIYDRVVRLENVYAVHLPLFISLLRTHLPVGVKMTVKEHEKDDESYRYIPDLLLKQRQEELKALDDPVVRRNLGWE</sequence>
<dbReference type="GO" id="GO:0031902">
    <property type="term" value="C:late endosome membrane"/>
    <property type="evidence" value="ECO:0007669"/>
    <property type="project" value="UniProtKB-SubCell"/>
</dbReference>
<evidence type="ECO:0000256" key="3">
    <source>
        <dbReference type="ARBA" id="ARBA00022448"/>
    </source>
</evidence>
<dbReference type="GO" id="GO:1990904">
    <property type="term" value="C:ribonucleoprotein complex"/>
    <property type="evidence" value="ECO:0007669"/>
    <property type="project" value="UniProtKB-KW"/>
</dbReference>
<dbReference type="GO" id="GO:0043162">
    <property type="term" value="P:ubiquitin-dependent protein catabolic process via the multivesicular body sorting pathway"/>
    <property type="evidence" value="ECO:0007669"/>
    <property type="project" value="TreeGrafter"/>
</dbReference>
<feature type="domain" description="VPS37 C-terminal" evidence="11">
    <location>
        <begin position="610"/>
        <end position="699"/>
    </location>
</feature>
<evidence type="ECO:0000256" key="2">
    <source>
        <dbReference type="ARBA" id="ARBA00007617"/>
    </source>
</evidence>
<dbReference type="GO" id="GO:0006623">
    <property type="term" value="P:protein targeting to vacuole"/>
    <property type="evidence" value="ECO:0007669"/>
    <property type="project" value="TreeGrafter"/>
</dbReference>
<evidence type="ECO:0000256" key="1">
    <source>
        <dbReference type="ARBA" id="ARBA00004633"/>
    </source>
</evidence>
<evidence type="ECO:0000259" key="11">
    <source>
        <dbReference type="PROSITE" id="PS51314"/>
    </source>
</evidence>
<dbReference type="GO" id="GO:0000813">
    <property type="term" value="C:ESCRT I complex"/>
    <property type="evidence" value="ECO:0007669"/>
    <property type="project" value="TreeGrafter"/>
</dbReference>
<keyword evidence="10" id="KW-0175">Coiled coil</keyword>
<dbReference type="PANTHER" id="PTHR13678">
    <property type="entry name" value="VACUOLAR PROTEIN SORTING-ASSOCIATED PROTEIN 37"/>
    <property type="match status" value="1"/>
</dbReference>
<proteinExistence type="inferred from homology"/>
<dbReference type="EMBL" id="JAUCMV010000002">
    <property type="protein sequence ID" value="KAK0417015.1"/>
    <property type="molecule type" value="Genomic_DNA"/>
</dbReference>
<evidence type="ECO:0000256" key="4">
    <source>
        <dbReference type="ARBA" id="ARBA00022753"/>
    </source>
</evidence>
<keyword evidence="6" id="KW-0689">Ribosomal protein</keyword>
<keyword evidence="3 9" id="KW-0813">Transport</keyword>
<dbReference type="InterPro" id="IPR027486">
    <property type="entry name" value="Ribosomal_uS10_dom"/>
</dbReference>
<dbReference type="PROSITE" id="PS51314">
    <property type="entry name" value="VPS37_C"/>
    <property type="match status" value="1"/>
</dbReference>
<dbReference type="InterPro" id="IPR009851">
    <property type="entry name" value="Mod_r"/>
</dbReference>
<evidence type="ECO:0000256" key="6">
    <source>
        <dbReference type="ARBA" id="ARBA00022980"/>
    </source>
</evidence>
<keyword evidence="4" id="KW-0967">Endosome</keyword>
<comment type="caution">
    <text evidence="12">The sequence shown here is derived from an EMBL/GenBank/DDBJ whole genome shotgun (WGS) entry which is preliminary data.</text>
</comment>
<dbReference type="AlphaFoldDB" id="A0AA39I4L9"/>
<organism evidence="12 13">
    <name type="scientific">Steinernema hermaphroditum</name>
    <dbReference type="NCBI Taxonomy" id="289476"/>
    <lineage>
        <taxon>Eukaryota</taxon>
        <taxon>Metazoa</taxon>
        <taxon>Ecdysozoa</taxon>
        <taxon>Nematoda</taxon>
        <taxon>Chromadorea</taxon>
        <taxon>Rhabditida</taxon>
        <taxon>Tylenchina</taxon>
        <taxon>Panagrolaimomorpha</taxon>
        <taxon>Strongyloidoidea</taxon>
        <taxon>Steinernematidae</taxon>
        <taxon>Steinernema</taxon>
    </lineage>
</organism>
<keyword evidence="7" id="KW-0687">Ribonucleoprotein</keyword>
<feature type="coiled-coil region" evidence="10">
    <location>
        <begin position="606"/>
        <end position="660"/>
    </location>
</feature>
<dbReference type="Pfam" id="PF07200">
    <property type="entry name" value="Mod_r"/>
    <property type="match status" value="1"/>
</dbReference>
<dbReference type="SUPFAM" id="SSF54999">
    <property type="entry name" value="Ribosomal protein S10"/>
    <property type="match status" value="1"/>
</dbReference>